<dbReference type="PANTHER" id="PTHR34273">
    <property type="entry name" value="METHYLTHIORIBOSE KINASE"/>
    <property type="match status" value="1"/>
</dbReference>
<keyword evidence="2" id="KW-0808">Transferase</keyword>
<dbReference type="Gene3D" id="3.90.1200.10">
    <property type="match status" value="1"/>
</dbReference>
<feature type="domain" description="Aminoglycoside phosphotransferase" evidence="6">
    <location>
        <begin position="75"/>
        <end position="265"/>
    </location>
</feature>
<dbReference type="Proteomes" id="UP000242175">
    <property type="component" value="Chromosome small"/>
</dbReference>
<accession>A0A220VH76</accession>
<dbReference type="PANTHER" id="PTHR34273:SF2">
    <property type="entry name" value="METHYLTHIORIBOSE KINASE"/>
    <property type="match status" value="1"/>
</dbReference>
<organism evidence="7 8">
    <name type="scientific">Paraphotobacterium marinum</name>
    <dbReference type="NCBI Taxonomy" id="1755811"/>
    <lineage>
        <taxon>Bacteria</taxon>
        <taxon>Pseudomonadati</taxon>
        <taxon>Pseudomonadota</taxon>
        <taxon>Gammaproteobacteria</taxon>
        <taxon>Vibrionales</taxon>
        <taxon>Vibrionaceae</taxon>
        <taxon>Paraphotobacterium</taxon>
    </lineage>
</organism>
<dbReference type="SUPFAM" id="SSF56112">
    <property type="entry name" value="Protein kinase-like (PK-like)"/>
    <property type="match status" value="1"/>
</dbReference>
<name>A0A220VH76_9GAMM</name>
<gene>
    <name evidence="7" type="ORF">CF386_10775</name>
</gene>
<evidence type="ECO:0000256" key="3">
    <source>
        <dbReference type="ARBA" id="ARBA00022741"/>
    </source>
</evidence>
<dbReference type="KEGG" id="pmai:CF386_10775"/>
<dbReference type="AlphaFoldDB" id="A0A220VH76"/>
<dbReference type="Gene3D" id="3.30.200.20">
    <property type="entry name" value="Phosphorylase Kinase, domain 1"/>
    <property type="match status" value="1"/>
</dbReference>
<proteinExistence type="inferred from homology"/>
<reference evidence="7 8" key="1">
    <citation type="journal article" date="2016" name="Int. J. Syst. Evol. Microbiol.">
        <title>Paraphotobacterium marinum gen. nov., sp. nov., a member of the family Vibrionaceae, isolated from surface seawater.</title>
        <authorList>
            <person name="Huang Z."/>
            <person name="Dong C."/>
            <person name="Shao Z."/>
        </authorList>
    </citation>
    <scope>NUCLEOTIDE SEQUENCE [LARGE SCALE GENOMIC DNA]</scope>
    <source>
        <strain evidence="7 8">NSCS20N07D</strain>
    </source>
</reference>
<dbReference type="GO" id="GO:0005524">
    <property type="term" value="F:ATP binding"/>
    <property type="evidence" value="ECO:0007669"/>
    <property type="project" value="UniProtKB-KW"/>
</dbReference>
<comment type="similarity">
    <text evidence="1">Belongs to the methylthioribose kinase family.</text>
</comment>
<protein>
    <recommendedName>
        <fullName evidence="6">Aminoglycoside phosphotransferase domain-containing protein</fullName>
    </recommendedName>
</protein>
<dbReference type="EMBL" id="CP022356">
    <property type="protein sequence ID" value="ASK79532.1"/>
    <property type="molecule type" value="Genomic_DNA"/>
</dbReference>
<dbReference type="InterPro" id="IPR011009">
    <property type="entry name" value="Kinase-like_dom_sf"/>
</dbReference>
<evidence type="ECO:0000256" key="1">
    <source>
        <dbReference type="ARBA" id="ARBA00010165"/>
    </source>
</evidence>
<dbReference type="InterPro" id="IPR002575">
    <property type="entry name" value="Aminoglycoside_PTrfase"/>
</dbReference>
<evidence type="ECO:0000313" key="7">
    <source>
        <dbReference type="EMBL" id="ASK79532.1"/>
    </source>
</evidence>
<evidence type="ECO:0000256" key="5">
    <source>
        <dbReference type="ARBA" id="ARBA00022840"/>
    </source>
</evidence>
<evidence type="ECO:0000259" key="6">
    <source>
        <dbReference type="Pfam" id="PF01636"/>
    </source>
</evidence>
<keyword evidence="5" id="KW-0067">ATP-binding</keyword>
<keyword evidence="3" id="KW-0547">Nucleotide-binding</keyword>
<evidence type="ECO:0000256" key="4">
    <source>
        <dbReference type="ARBA" id="ARBA00022777"/>
    </source>
</evidence>
<dbReference type="GO" id="GO:0016301">
    <property type="term" value="F:kinase activity"/>
    <property type="evidence" value="ECO:0007669"/>
    <property type="project" value="UniProtKB-KW"/>
</dbReference>
<keyword evidence="4" id="KW-0418">Kinase</keyword>
<keyword evidence="8" id="KW-1185">Reference proteome</keyword>
<evidence type="ECO:0000256" key="2">
    <source>
        <dbReference type="ARBA" id="ARBA00022679"/>
    </source>
</evidence>
<dbReference type="Pfam" id="PF01636">
    <property type="entry name" value="APH"/>
    <property type="match status" value="1"/>
</dbReference>
<sequence length="380" mass="44712">MTTFMEDLLDIKEDLTFTVSEIFKIPPENINANRINDGNMNYVFKFCSDEIKNSMIIKKSVNYIPCLGKNYYLSSDRILVEIEFYNFLNKHLQMFSPKIFKYSKLNKFIIMEYLHEHETLTRLSLKTDHINFGKIGQFLAHMIFLTQDKYGKSKLMGHQQKIFQDNNLKNLHIDYIFNYPYEEHETNNYGLHLVKEVELIQNNKYLLDEIKKLKVKYINDTESLIHGDFHLGSVMSNLNDSIKIIDHEFCCFGPSSFDIGVFIAHIIVILVVPGQDRLKVLEFLNDFWNGFKDQFSILEDNLKTSSELQQYFDKLWFESIKFCGCEIMRRIIGASNFPVFNFTDIKMDESELLLIKFGQDLVQNTKSYQLPLDLVNGVKF</sequence>
<evidence type="ECO:0000313" key="8">
    <source>
        <dbReference type="Proteomes" id="UP000242175"/>
    </source>
</evidence>